<keyword evidence="1" id="KW-0472">Membrane</keyword>
<proteinExistence type="predicted"/>
<evidence type="ECO:0000313" key="2">
    <source>
        <dbReference type="EMBL" id="SUZ72933.1"/>
    </source>
</evidence>
<dbReference type="GO" id="GO:0016020">
    <property type="term" value="C:membrane"/>
    <property type="evidence" value="ECO:0007669"/>
    <property type="project" value="InterPro"/>
</dbReference>
<reference evidence="2" key="1">
    <citation type="submission" date="2018-05" db="EMBL/GenBank/DDBJ databases">
        <authorList>
            <person name="Lanie J.A."/>
            <person name="Ng W.-L."/>
            <person name="Kazmierczak K.M."/>
            <person name="Andrzejewski T.M."/>
            <person name="Davidsen T.M."/>
            <person name="Wayne K.J."/>
            <person name="Tettelin H."/>
            <person name="Glass J.I."/>
            <person name="Rusch D."/>
            <person name="Podicherti R."/>
            <person name="Tsui H.-C.T."/>
            <person name="Winkler M.E."/>
        </authorList>
    </citation>
    <scope>NUCLEOTIDE SEQUENCE</scope>
</reference>
<sequence length="179" mass="20471">VRLVLNIFAFLFLMRFVLQAVHADFYNPISSAIVRFTNPVLRVVRQVLPTYRNLDLASFGATLIAYTLADLTRIVSRGEITPIDWWKLIRFELYQTLDLLVSIFLFAIFILIALSWLVQFGIIHGSRSPATTLLNQICEPVLRPAKKLLPPVGMIDLSPMITIVIIWIIQRWLLPGLLL</sequence>
<keyword evidence="1" id="KW-1133">Transmembrane helix</keyword>
<protein>
    <recommendedName>
        <fullName evidence="3">YggT family protein</fullName>
    </recommendedName>
</protein>
<dbReference type="AlphaFoldDB" id="A0A381Q5M0"/>
<dbReference type="InterPro" id="IPR003425">
    <property type="entry name" value="CCB3/YggT"/>
</dbReference>
<gene>
    <name evidence="2" type="ORF">METZ01_LOCUS25787</name>
</gene>
<accession>A0A381Q5M0</accession>
<feature type="non-terminal residue" evidence="2">
    <location>
        <position position="1"/>
    </location>
</feature>
<dbReference type="Pfam" id="PF02325">
    <property type="entry name" value="CCB3_YggT"/>
    <property type="match status" value="2"/>
</dbReference>
<name>A0A381Q5M0_9ZZZZ</name>
<feature type="transmembrane region" description="Helical" evidence="1">
    <location>
        <begin position="157"/>
        <end position="174"/>
    </location>
</feature>
<keyword evidence="1" id="KW-0812">Transmembrane</keyword>
<evidence type="ECO:0008006" key="3">
    <source>
        <dbReference type="Google" id="ProtNLM"/>
    </source>
</evidence>
<feature type="transmembrane region" description="Helical" evidence="1">
    <location>
        <begin position="97"/>
        <end position="118"/>
    </location>
</feature>
<organism evidence="2">
    <name type="scientific">marine metagenome</name>
    <dbReference type="NCBI Taxonomy" id="408172"/>
    <lineage>
        <taxon>unclassified sequences</taxon>
        <taxon>metagenomes</taxon>
        <taxon>ecological metagenomes</taxon>
    </lineage>
</organism>
<evidence type="ECO:0000256" key="1">
    <source>
        <dbReference type="SAM" id="Phobius"/>
    </source>
</evidence>
<dbReference type="PANTHER" id="PTHR33219">
    <property type="entry name" value="YLMG HOMOLOG PROTEIN 2, CHLOROPLASTIC"/>
    <property type="match status" value="1"/>
</dbReference>
<dbReference type="PANTHER" id="PTHR33219:SF14">
    <property type="entry name" value="PROTEIN COFACTOR ASSEMBLY OF COMPLEX C SUBUNIT B CCB3, CHLOROPLASTIC-RELATED"/>
    <property type="match status" value="1"/>
</dbReference>
<dbReference type="EMBL" id="UINC01001162">
    <property type="protein sequence ID" value="SUZ72933.1"/>
    <property type="molecule type" value="Genomic_DNA"/>
</dbReference>